<dbReference type="PANTHER" id="PTHR11895:SF172">
    <property type="entry name" value="GLUTAMYL-TRNA(GLN) AMIDOTRANSFERASE"/>
    <property type="match status" value="1"/>
</dbReference>
<dbReference type="InterPro" id="IPR036928">
    <property type="entry name" value="AS_sf"/>
</dbReference>
<feature type="domain" description="Amidase" evidence="1">
    <location>
        <begin position="22"/>
        <end position="238"/>
    </location>
</feature>
<dbReference type="InterPro" id="IPR000120">
    <property type="entry name" value="Amidase"/>
</dbReference>
<dbReference type="AlphaFoldDB" id="A0A967BA86"/>
<dbReference type="Pfam" id="PF01425">
    <property type="entry name" value="Amidase"/>
    <property type="match status" value="2"/>
</dbReference>
<dbReference type="NCBIfam" id="TIGR02715">
    <property type="entry name" value="amido_AtzE"/>
    <property type="match status" value="1"/>
</dbReference>
<evidence type="ECO:0000313" key="3">
    <source>
        <dbReference type="Proteomes" id="UP000597459"/>
    </source>
</evidence>
<protein>
    <submittedName>
        <fullName evidence="2">AtzE family amidohydrolase</fullName>
    </submittedName>
</protein>
<dbReference type="EMBL" id="WOTH01000002">
    <property type="protein sequence ID" value="NHO52622.1"/>
    <property type="molecule type" value="Genomic_DNA"/>
</dbReference>
<dbReference type="GO" id="GO:0003824">
    <property type="term" value="F:catalytic activity"/>
    <property type="evidence" value="ECO:0007669"/>
    <property type="project" value="InterPro"/>
</dbReference>
<feature type="domain" description="Amidase" evidence="1">
    <location>
        <begin position="315"/>
        <end position="430"/>
    </location>
</feature>
<gene>
    <name evidence="2" type="ORF">GOB87_01405</name>
</gene>
<dbReference type="InterPro" id="IPR023631">
    <property type="entry name" value="Amidase_dom"/>
</dbReference>
<organism evidence="2 3">
    <name type="scientific">Acetobacter estunensis</name>
    <dbReference type="NCBI Taxonomy" id="104097"/>
    <lineage>
        <taxon>Bacteria</taxon>
        <taxon>Pseudomonadati</taxon>
        <taxon>Pseudomonadota</taxon>
        <taxon>Alphaproteobacteria</taxon>
        <taxon>Acetobacterales</taxon>
        <taxon>Acetobacteraceae</taxon>
        <taxon>Acetobacter</taxon>
    </lineage>
</organism>
<accession>A0A967BA86</accession>
<sequence>MMGGGLTATANRVRFGIQSAHEIVETALHELETRDHAWHCTTRLLSERALRMADTVDARIKDGDQVGPLAGVPFGVKALFDLEGITTTAGSVVLKGNPPARRDAAVIQRLIAAGAIPVATLNMDEFAYGFVTENAHYGTTLNPHDPTRLAGGSSGGSAAVVATGILPFALGSDTNGSIRVPAALCGVWGLRPTQGVLPLEGVYPFASSLDTVGPLAARAEDLRCVFEAMSGTPVADIDDVMSFRVARLGGWFAHDLPPALLEGLDRIMAFFGSSHEIELSGVERARSAAFVISASEGGNLHLPRLRKCPMDYDPATRDRLMAGALLPAAAFIQAQRLRNAFRNCLRELFKTTDILIAPTVAGVAPRINASTILVDGKSVPARANLGILTQPLSLGGMPVLAAPLAPHPNDAEPRLPVGVQLIAAPGREDVLFAAARALEQAGILGYLTLATS</sequence>
<comment type="caution">
    <text evidence="2">The sequence shown here is derived from an EMBL/GenBank/DDBJ whole genome shotgun (WGS) entry which is preliminary data.</text>
</comment>
<dbReference type="InterPro" id="IPR014087">
    <property type="entry name" value="Carboxybiuret_hydro_AtzE"/>
</dbReference>
<dbReference type="NCBIfam" id="NF006631">
    <property type="entry name" value="PRK09201.1"/>
    <property type="match status" value="1"/>
</dbReference>
<evidence type="ECO:0000259" key="1">
    <source>
        <dbReference type="Pfam" id="PF01425"/>
    </source>
</evidence>
<evidence type="ECO:0000313" key="2">
    <source>
        <dbReference type="EMBL" id="NHO52622.1"/>
    </source>
</evidence>
<dbReference type="PANTHER" id="PTHR11895">
    <property type="entry name" value="TRANSAMIDASE"/>
    <property type="match status" value="1"/>
</dbReference>
<proteinExistence type="predicted"/>
<name>A0A967BA86_9PROT</name>
<dbReference type="Gene3D" id="3.90.1300.10">
    <property type="entry name" value="Amidase signature (AS) domain"/>
    <property type="match status" value="1"/>
</dbReference>
<reference evidence="2" key="1">
    <citation type="submission" date="2019-11" db="EMBL/GenBank/DDBJ databases">
        <title>Description of new Acetobacter species.</title>
        <authorList>
            <person name="Cleenwerck I."/>
            <person name="Sombolestani A.S."/>
        </authorList>
    </citation>
    <scope>NUCLEOTIDE SEQUENCE</scope>
    <source>
        <strain evidence="2">LMG 1626</strain>
    </source>
</reference>
<dbReference type="SUPFAM" id="SSF75304">
    <property type="entry name" value="Amidase signature (AS) enzymes"/>
    <property type="match status" value="1"/>
</dbReference>
<keyword evidence="3" id="KW-1185">Reference proteome</keyword>
<dbReference type="Proteomes" id="UP000597459">
    <property type="component" value="Unassembled WGS sequence"/>
</dbReference>